<dbReference type="InParanoid" id="A0A369K993"/>
<evidence type="ECO:0000313" key="2">
    <source>
        <dbReference type="EMBL" id="RDB29235.1"/>
    </source>
</evidence>
<feature type="compositionally biased region" description="Low complexity" evidence="1">
    <location>
        <begin position="316"/>
        <end position="325"/>
    </location>
</feature>
<feature type="compositionally biased region" description="Acidic residues" evidence="1">
    <location>
        <begin position="467"/>
        <end position="493"/>
    </location>
</feature>
<feature type="region of interest" description="Disordered" evidence="1">
    <location>
        <begin position="557"/>
        <end position="611"/>
    </location>
</feature>
<comment type="caution">
    <text evidence="2">The sequence shown here is derived from an EMBL/GenBank/DDBJ whole genome shotgun (WGS) entry which is preliminary data.</text>
</comment>
<sequence>MEVEQTLKHKVTVKLTYTEPSPSRPTTQSSIPRPTSPVKFNAIDAPVPIRPRAKVSATARRPATARDATTTPRPASPTKPPPRVRAGGTLSPTYQPKPRPTIRSNVTGPPVVRSVPSTPLLRHHRSQASGSDIDRFGPEQQQRPRQGSVSLHHAMSVGSLQGSSTVSSGSSHSPPPLSDHERSHSPSIRIKAKVSGVAKQTTESLSQPASRPIVPSTRTATSRARTASVSSNVSNSASPPSSSKPPIFYPITTATPAANPHRFATTRTSPSQTAHHYYQPFQQPQPQDDSRVTYTRQNGFAKVDPATIPLPPTSPPASAVSFSSRSSVSRSSVSYVAESVDSRASTQLSSQNGDSDRLRNTLDNLMRYTTEIASREDTHSGDSGHDRETDGEPVDAAERKLKAEAKSNRKIADLEITNRSLLAINASLESTKHRQAKEIRELRRKLRESRLILPPRTFRAVSHDDTADPDDADDEDEEQQENENENENDEGDEVYTRVKIILEGLLESGTRALERTVQDCVEGAGKGGAKVLSADEVRTWRDSSGGLSDHATVVLEEGEGEGEGEGVVPRSPALVPVPDSLDSEDEVEAMTLTSESMRSSPAPPFMSMDSH</sequence>
<gene>
    <name evidence="2" type="ORF">Hypma_015858</name>
</gene>
<evidence type="ECO:0000256" key="1">
    <source>
        <dbReference type="SAM" id="MobiDB-lite"/>
    </source>
</evidence>
<name>A0A369K993_HYPMA</name>
<feature type="compositionally biased region" description="Low complexity" evidence="1">
    <location>
        <begin position="156"/>
        <end position="172"/>
    </location>
</feature>
<feature type="compositionally biased region" description="Basic and acidic residues" evidence="1">
    <location>
        <begin position="373"/>
        <end position="395"/>
    </location>
</feature>
<dbReference type="Proteomes" id="UP000076154">
    <property type="component" value="Unassembled WGS sequence"/>
</dbReference>
<dbReference type="OrthoDB" id="2555519at2759"/>
<feature type="compositionally biased region" description="Low complexity" evidence="1">
    <location>
        <begin position="57"/>
        <end position="73"/>
    </location>
</feature>
<feature type="region of interest" description="Disordered" evidence="1">
    <location>
        <begin position="303"/>
        <end position="325"/>
    </location>
</feature>
<reference evidence="2" key="1">
    <citation type="submission" date="2018-04" db="EMBL/GenBank/DDBJ databases">
        <title>Whole genome sequencing of Hypsizygus marmoreus.</title>
        <authorList>
            <person name="Choi I.-G."/>
            <person name="Min B."/>
            <person name="Kim J.-G."/>
            <person name="Kim S."/>
            <person name="Oh Y.-L."/>
            <person name="Kong W.-S."/>
            <person name="Park H."/>
            <person name="Jeong J."/>
            <person name="Song E.-S."/>
        </authorList>
    </citation>
    <scope>NUCLEOTIDE SEQUENCE [LARGE SCALE GENOMIC DNA]</scope>
    <source>
        <strain evidence="2">51987-8</strain>
    </source>
</reference>
<feature type="compositionally biased region" description="Pro residues" evidence="1">
    <location>
        <begin position="74"/>
        <end position="83"/>
    </location>
</feature>
<accession>A0A369K993</accession>
<feature type="region of interest" description="Disordered" evidence="1">
    <location>
        <begin position="372"/>
        <end position="395"/>
    </location>
</feature>
<protein>
    <submittedName>
        <fullName evidence="2">Uncharacterized protein</fullName>
    </submittedName>
</protein>
<feature type="compositionally biased region" description="Polar residues" evidence="1">
    <location>
        <begin position="342"/>
        <end position="353"/>
    </location>
</feature>
<dbReference type="PANTHER" id="PTHR38701:SF1">
    <property type="entry name" value="UP-REGULATED DURING SEPTATION PROTEIN 1 DOMAIN-CONTAINING PROTEIN"/>
    <property type="match status" value="1"/>
</dbReference>
<feature type="compositionally biased region" description="Polar residues" evidence="1">
    <location>
        <begin position="198"/>
        <end position="209"/>
    </location>
</feature>
<dbReference type="PANTHER" id="PTHR38701">
    <property type="entry name" value="CHROMOSOME 8, WHOLE GENOME SHOTGUN SEQUENCE"/>
    <property type="match status" value="1"/>
</dbReference>
<feature type="compositionally biased region" description="Polar residues" evidence="1">
    <location>
        <begin position="139"/>
        <end position="149"/>
    </location>
</feature>
<feature type="region of interest" description="Disordered" evidence="1">
    <location>
        <begin position="1"/>
        <end position="273"/>
    </location>
</feature>
<feature type="compositionally biased region" description="Low complexity" evidence="1">
    <location>
        <begin position="214"/>
        <end position="241"/>
    </location>
</feature>
<dbReference type="AlphaFoldDB" id="A0A369K993"/>
<dbReference type="EMBL" id="LUEZ02000010">
    <property type="protein sequence ID" value="RDB29235.1"/>
    <property type="molecule type" value="Genomic_DNA"/>
</dbReference>
<evidence type="ECO:0000313" key="3">
    <source>
        <dbReference type="Proteomes" id="UP000076154"/>
    </source>
</evidence>
<feature type="compositionally biased region" description="Polar residues" evidence="1">
    <location>
        <begin position="18"/>
        <end position="33"/>
    </location>
</feature>
<feature type="region of interest" description="Disordered" evidence="1">
    <location>
        <begin position="455"/>
        <end position="494"/>
    </location>
</feature>
<proteinExistence type="predicted"/>
<organism evidence="2 3">
    <name type="scientific">Hypsizygus marmoreus</name>
    <name type="common">White beech mushroom</name>
    <name type="synonym">Agaricus marmoreus</name>
    <dbReference type="NCBI Taxonomy" id="39966"/>
    <lineage>
        <taxon>Eukaryota</taxon>
        <taxon>Fungi</taxon>
        <taxon>Dikarya</taxon>
        <taxon>Basidiomycota</taxon>
        <taxon>Agaricomycotina</taxon>
        <taxon>Agaricomycetes</taxon>
        <taxon>Agaricomycetidae</taxon>
        <taxon>Agaricales</taxon>
        <taxon>Tricholomatineae</taxon>
        <taxon>Lyophyllaceae</taxon>
        <taxon>Hypsizygus</taxon>
    </lineage>
</organism>
<dbReference type="STRING" id="39966.A0A369K993"/>
<feature type="region of interest" description="Disordered" evidence="1">
    <location>
        <begin position="337"/>
        <end position="359"/>
    </location>
</feature>
<keyword evidence="3" id="KW-1185">Reference proteome</keyword>